<dbReference type="GO" id="GO:0000155">
    <property type="term" value="F:phosphorelay sensor kinase activity"/>
    <property type="evidence" value="ECO:0007669"/>
    <property type="project" value="InterPro"/>
</dbReference>
<dbReference type="Pfam" id="PF02518">
    <property type="entry name" value="HATPase_c"/>
    <property type="match status" value="1"/>
</dbReference>
<dbReference type="InterPro" id="IPR038377">
    <property type="entry name" value="Na/Glc_symporter_sf"/>
</dbReference>
<feature type="transmembrane region" description="Helical" evidence="13">
    <location>
        <begin position="193"/>
        <end position="218"/>
    </location>
</feature>
<dbReference type="Gene3D" id="1.20.1730.10">
    <property type="entry name" value="Sodium/glucose cotransporter"/>
    <property type="match status" value="1"/>
</dbReference>
<dbReference type="CDD" id="cd00156">
    <property type="entry name" value="REC"/>
    <property type="match status" value="1"/>
</dbReference>
<feature type="transmembrane region" description="Helical" evidence="13">
    <location>
        <begin position="247"/>
        <end position="264"/>
    </location>
</feature>
<feature type="transmembrane region" description="Helical" evidence="13">
    <location>
        <begin position="331"/>
        <end position="364"/>
    </location>
</feature>
<evidence type="ECO:0000256" key="8">
    <source>
        <dbReference type="ARBA" id="ARBA00022777"/>
    </source>
</evidence>
<dbReference type="EMBL" id="BMFA01000006">
    <property type="protein sequence ID" value="GGB48762.1"/>
    <property type="molecule type" value="Genomic_DNA"/>
</dbReference>
<feature type="transmembrane region" description="Helical" evidence="13">
    <location>
        <begin position="414"/>
        <end position="441"/>
    </location>
</feature>
<evidence type="ECO:0000259" key="15">
    <source>
        <dbReference type="PROSITE" id="PS50110"/>
    </source>
</evidence>
<dbReference type="SUPFAM" id="SSF55874">
    <property type="entry name" value="ATPase domain of HSP90 chaperone/DNA topoisomerase II/histidine kinase"/>
    <property type="match status" value="1"/>
</dbReference>
<dbReference type="SMART" id="SM00388">
    <property type="entry name" value="HisKA"/>
    <property type="match status" value="1"/>
</dbReference>
<evidence type="ECO:0000256" key="10">
    <source>
        <dbReference type="ARBA" id="ARBA00023136"/>
    </source>
</evidence>
<dbReference type="SUPFAM" id="SSF55785">
    <property type="entry name" value="PYP-like sensor domain (PAS domain)"/>
    <property type="match status" value="1"/>
</dbReference>
<dbReference type="InterPro" id="IPR001789">
    <property type="entry name" value="Sig_transdc_resp-reg_receiver"/>
</dbReference>
<feature type="domain" description="Response regulatory" evidence="15">
    <location>
        <begin position="1051"/>
        <end position="1167"/>
    </location>
</feature>
<dbReference type="FunFam" id="3.30.565.10:FF:000049">
    <property type="entry name" value="Two-component sensor histidine kinase"/>
    <property type="match status" value="1"/>
</dbReference>
<evidence type="ECO:0000256" key="5">
    <source>
        <dbReference type="ARBA" id="ARBA00022553"/>
    </source>
</evidence>
<keyword evidence="9 13" id="KW-1133">Transmembrane helix</keyword>
<evidence type="ECO:0000256" key="7">
    <source>
        <dbReference type="ARBA" id="ARBA00022692"/>
    </source>
</evidence>
<dbReference type="Gene3D" id="3.40.50.2300">
    <property type="match status" value="1"/>
</dbReference>
<dbReference type="Gene3D" id="3.30.450.20">
    <property type="entry name" value="PAS domain"/>
    <property type="match status" value="1"/>
</dbReference>
<dbReference type="InterPro" id="IPR011006">
    <property type="entry name" value="CheY-like_superfamily"/>
</dbReference>
<dbReference type="NCBIfam" id="NF041832">
    <property type="entry name" value="near_NosP_CTERM"/>
    <property type="match status" value="1"/>
</dbReference>
<comment type="subcellular location">
    <subcellularLocation>
        <location evidence="2">Membrane</location>
        <topology evidence="2">Multi-pass membrane protein</topology>
    </subcellularLocation>
</comment>
<organism evidence="16 17">
    <name type="scientific">Roseibium aquae</name>
    <dbReference type="NCBI Taxonomy" id="1323746"/>
    <lineage>
        <taxon>Bacteria</taxon>
        <taxon>Pseudomonadati</taxon>
        <taxon>Pseudomonadota</taxon>
        <taxon>Alphaproteobacteria</taxon>
        <taxon>Hyphomicrobiales</taxon>
        <taxon>Stappiaceae</taxon>
        <taxon>Roseibium</taxon>
    </lineage>
</organism>
<dbReference type="InterPro" id="IPR003661">
    <property type="entry name" value="HisK_dim/P_dom"/>
</dbReference>
<feature type="transmembrane region" description="Helical" evidence="13">
    <location>
        <begin position="157"/>
        <end position="181"/>
    </location>
</feature>
<comment type="caution">
    <text evidence="16">The sequence shown here is derived from an EMBL/GenBank/DDBJ whole genome shotgun (WGS) entry which is preliminary data.</text>
</comment>
<evidence type="ECO:0000256" key="9">
    <source>
        <dbReference type="ARBA" id="ARBA00022989"/>
    </source>
</evidence>
<keyword evidence="10 13" id="KW-0472">Membrane</keyword>
<keyword evidence="17" id="KW-1185">Reference proteome</keyword>
<evidence type="ECO:0000259" key="14">
    <source>
        <dbReference type="PROSITE" id="PS50109"/>
    </source>
</evidence>
<dbReference type="EC" id="2.7.13.3" evidence="4"/>
<keyword evidence="5 11" id="KW-0597">Phosphoprotein</keyword>
<dbReference type="InterPro" id="IPR036097">
    <property type="entry name" value="HisK_dim/P_sf"/>
</dbReference>
<feature type="transmembrane region" description="Helical" evidence="13">
    <location>
        <begin position="41"/>
        <end position="61"/>
    </location>
</feature>
<dbReference type="Gene3D" id="3.30.565.10">
    <property type="entry name" value="Histidine kinase-like ATPase, C-terminal domain"/>
    <property type="match status" value="1"/>
</dbReference>
<feature type="modified residue" description="4-aspartylphosphate" evidence="11">
    <location>
        <position position="1102"/>
    </location>
</feature>
<reference evidence="16" key="1">
    <citation type="journal article" date="2014" name="Int. J. Syst. Evol. Microbiol.">
        <title>Complete genome sequence of Corynebacterium casei LMG S-19264T (=DSM 44701T), isolated from a smear-ripened cheese.</title>
        <authorList>
            <consortium name="US DOE Joint Genome Institute (JGI-PGF)"/>
            <person name="Walter F."/>
            <person name="Albersmeier A."/>
            <person name="Kalinowski J."/>
            <person name="Ruckert C."/>
        </authorList>
    </citation>
    <scope>NUCLEOTIDE SEQUENCE</scope>
    <source>
        <strain evidence="16">CGMCC 1.12426</strain>
    </source>
</reference>
<dbReference type="InterPro" id="IPR004358">
    <property type="entry name" value="Sig_transdc_His_kin-like_C"/>
</dbReference>
<evidence type="ECO:0000313" key="16">
    <source>
        <dbReference type="EMBL" id="GGB48762.1"/>
    </source>
</evidence>
<evidence type="ECO:0000256" key="2">
    <source>
        <dbReference type="ARBA" id="ARBA00004141"/>
    </source>
</evidence>
<dbReference type="InterPro" id="IPR001734">
    <property type="entry name" value="Na/solute_symporter"/>
</dbReference>
<dbReference type="PROSITE" id="PS50110">
    <property type="entry name" value="RESPONSE_REGULATORY"/>
    <property type="match status" value="1"/>
</dbReference>
<dbReference type="SUPFAM" id="SSF52172">
    <property type="entry name" value="CheY-like"/>
    <property type="match status" value="1"/>
</dbReference>
<feature type="domain" description="Histidine kinase" evidence="14">
    <location>
        <begin position="817"/>
        <end position="1029"/>
    </location>
</feature>
<feature type="transmembrane region" description="Helical" evidence="13">
    <location>
        <begin position="448"/>
        <end position="470"/>
    </location>
</feature>
<feature type="coiled-coil region" evidence="12">
    <location>
        <begin position="769"/>
        <end position="807"/>
    </location>
</feature>
<feature type="transmembrane region" description="Helical" evidence="13">
    <location>
        <begin position="390"/>
        <end position="408"/>
    </location>
</feature>
<dbReference type="PANTHER" id="PTHR43047">
    <property type="entry name" value="TWO-COMPONENT HISTIDINE PROTEIN KINASE"/>
    <property type="match status" value="1"/>
</dbReference>
<reference evidence="16" key="2">
    <citation type="submission" date="2020-09" db="EMBL/GenBank/DDBJ databases">
        <authorList>
            <person name="Sun Q."/>
            <person name="Zhou Y."/>
        </authorList>
    </citation>
    <scope>NUCLEOTIDE SEQUENCE</scope>
    <source>
        <strain evidence="16">CGMCC 1.12426</strain>
    </source>
</reference>
<evidence type="ECO:0000256" key="13">
    <source>
        <dbReference type="SAM" id="Phobius"/>
    </source>
</evidence>
<evidence type="ECO:0000313" key="17">
    <source>
        <dbReference type="Proteomes" id="UP000605148"/>
    </source>
</evidence>
<evidence type="ECO:0000256" key="3">
    <source>
        <dbReference type="ARBA" id="ARBA00006434"/>
    </source>
</evidence>
<dbReference type="InterPro" id="IPR003594">
    <property type="entry name" value="HATPase_dom"/>
</dbReference>
<dbReference type="AlphaFoldDB" id="A0A916X222"/>
<dbReference type="GO" id="GO:0009927">
    <property type="term" value="F:histidine phosphotransfer kinase activity"/>
    <property type="evidence" value="ECO:0007669"/>
    <property type="project" value="TreeGrafter"/>
</dbReference>
<dbReference type="SMART" id="SM00387">
    <property type="entry name" value="HATPase_c"/>
    <property type="match status" value="1"/>
</dbReference>
<name>A0A916X222_9HYPH</name>
<feature type="transmembrane region" description="Helical" evidence="13">
    <location>
        <begin position="285"/>
        <end position="311"/>
    </location>
</feature>
<feature type="transmembrane region" description="Helical" evidence="13">
    <location>
        <begin position="117"/>
        <end position="137"/>
    </location>
</feature>
<evidence type="ECO:0000256" key="11">
    <source>
        <dbReference type="PROSITE-ProRule" id="PRU00169"/>
    </source>
</evidence>
<dbReference type="PANTHER" id="PTHR43047:SF9">
    <property type="entry name" value="HISTIDINE KINASE"/>
    <property type="match status" value="1"/>
</dbReference>
<dbReference type="CDD" id="cd10322">
    <property type="entry name" value="SLC5sbd"/>
    <property type="match status" value="1"/>
</dbReference>
<evidence type="ECO:0000256" key="4">
    <source>
        <dbReference type="ARBA" id="ARBA00012438"/>
    </source>
</evidence>
<comment type="similarity">
    <text evidence="3">Belongs to the sodium:solute symporter (SSF) (TC 2.A.21) family.</text>
</comment>
<dbReference type="InterPro" id="IPR036890">
    <property type="entry name" value="HATPase_C_sf"/>
</dbReference>
<feature type="transmembrane region" description="Helical" evidence="13">
    <location>
        <begin position="6"/>
        <end position="25"/>
    </location>
</feature>
<dbReference type="Proteomes" id="UP000605148">
    <property type="component" value="Unassembled WGS sequence"/>
</dbReference>
<evidence type="ECO:0000256" key="1">
    <source>
        <dbReference type="ARBA" id="ARBA00000085"/>
    </source>
</evidence>
<dbReference type="FunFam" id="1.10.287.130:FF:000063">
    <property type="entry name" value="Hybrid sensor histidine kinase/response regulator"/>
    <property type="match status" value="1"/>
</dbReference>
<keyword evidence="6" id="KW-0808">Transferase</keyword>
<keyword evidence="8 16" id="KW-0418">Kinase</keyword>
<dbReference type="GO" id="GO:0005886">
    <property type="term" value="C:plasma membrane"/>
    <property type="evidence" value="ECO:0007669"/>
    <property type="project" value="TreeGrafter"/>
</dbReference>
<proteinExistence type="inferred from homology"/>
<dbReference type="InterPro" id="IPR005467">
    <property type="entry name" value="His_kinase_dom"/>
</dbReference>
<dbReference type="SMART" id="SM00448">
    <property type="entry name" value="REC"/>
    <property type="match status" value="1"/>
</dbReference>
<evidence type="ECO:0000256" key="6">
    <source>
        <dbReference type="ARBA" id="ARBA00022679"/>
    </source>
</evidence>
<dbReference type="GO" id="GO:0022857">
    <property type="term" value="F:transmembrane transporter activity"/>
    <property type="evidence" value="ECO:0007669"/>
    <property type="project" value="InterPro"/>
</dbReference>
<evidence type="ECO:0000256" key="12">
    <source>
        <dbReference type="SAM" id="Coils"/>
    </source>
</evidence>
<dbReference type="PROSITE" id="PS50283">
    <property type="entry name" value="NA_SOLUT_SYMP_3"/>
    <property type="match status" value="1"/>
</dbReference>
<protein>
    <recommendedName>
        <fullName evidence="4">histidine kinase</fullName>
        <ecNumber evidence="4">2.7.13.3</ecNumber>
    </recommendedName>
</protein>
<feature type="transmembrane region" description="Helical" evidence="13">
    <location>
        <begin position="67"/>
        <end position="88"/>
    </location>
</feature>
<dbReference type="Gene3D" id="1.10.287.130">
    <property type="match status" value="1"/>
</dbReference>
<dbReference type="PRINTS" id="PR00344">
    <property type="entry name" value="BCTRLSENSOR"/>
</dbReference>
<keyword evidence="12" id="KW-0175">Coiled coil</keyword>
<accession>A0A916X222</accession>
<sequence length="1174" mass="127036">MMHGWLVLIAATAYILLLFAIASYGDRMSRAIRSGGRGRPLIYALSLSVYCTSWTFFGSVGNASRTGIEFLTIYIGPMLVFAIGYPLIRRIIRIAKAERITSIADFIGARYGKNQSVAAVATLIAVIGIIPYIALQLKAMSQSIAAMVGPLILPEPLTMLGFADIGFVIALTMAMFAWAFGTRHIDATEHQDGLMLAIAAEAVVKLVAFLAVGLWVTFGLFDGPFDFVLSISKAPEVAAVFEQPINTGNWLLLTMLSAFAILLLPRQFHVTVTENTSEAELKTAAWLFPLYLVLINLFVVPIAAAGLLRFGQEVNPDTYVLALPLDEGHPALALLVFLGGLSAATAMVIVATIALSVMISNDIVVPLLLRRRKGGELLAMSNRDMSGDLLTIRRLSILAILVLAYAYYKSAGDTAALVSIGLLSFAAIAQFAPAFFGALIWRQANARGAIAGMTAGFALWCYTLLLPTFAASGIFPPSIIEAGPAGIGILKPEALFGIQMDPFMHGTLWSLGANLFFFIIGSLSRAPRPAETLQANLFVPAGLTPAPSIRLWRSSVTAGDLQATVARYLGEARTERSFRRYARERGTDFAQTDLADAGLLRFSEQLLASAIGAASSRLVLSLMLKRRDLSTKGAVKLLDDASAALQYNRDLLQTALNQVSQGIGVFDRDLRLICWNRQFRDLLGLPAEYGQVGTTLDTILRFNAERGEHGSGPIEAAVNERLHKMVGANETFQERLLLTGTVLEVRVSPMPDGGIVTTYTDITERVMAEEALARANETLERRVRERTEELTRVNEELRKASRAAEDANIGKTRFLAAAGHDILQPLNAARLYSSVLVNKLQDGDNSDLVHNIDAALGSVEDILGAVLDISRLDTGALKPEWTVFNLNDILVPLMREFEPIAEEKGLDLRLVPTSLSVRSDRRLLRRLLQNLVSNALKYTSHGRVLLGCRRRGDRVVVETHDTGMGVPEAQKTRIFQEFLRLDDGVRIAKGLGLGLSIVERISNVLDHPIDLRSTVGKGSCFSVTLPVAAAIPVTPAGPAPMPVTSQLDGLCVVAIDNEPDILDAMQRLLEGWNCISVTASTDAEASRKLSQAGLRPDILLADYHLDAGTGIEAVLRLRWKFGAHLPAILLTADRSRGVAAEASAKDIEILNKPVKPAALRAQLARCRAGLSAAE</sequence>
<dbReference type="RefSeq" id="WP_172972090.1">
    <property type="nucleotide sequence ID" value="NZ_BMFA01000006.1"/>
</dbReference>
<gene>
    <name evidence="16" type="ORF">GCM10011316_21110</name>
</gene>
<dbReference type="Pfam" id="PF12860">
    <property type="entry name" value="PAS_7"/>
    <property type="match status" value="1"/>
</dbReference>
<dbReference type="CDD" id="cd00082">
    <property type="entry name" value="HisKA"/>
    <property type="match status" value="1"/>
</dbReference>
<dbReference type="PROSITE" id="PS50109">
    <property type="entry name" value="HIS_KIN"/>
    <property type="match status" value="1"/>
</dbReference>
<keyword evidence="7 13" id="KW-0812">Transmembrane</keyword>
<dbReference type="InterPro" id="IPR035965">
    <property type="entry name" value="PAS-like_dom_sf"/>
</dbReference>
<dbReference type="SUPFAM" id="SSF47384">
    <property type="entry name" value="Homodimeric domain of signal transducing histidine kinase"/>
    <property type="match status" value="1"/>
</dbReference>
<dbReference type="Pfam" id="PF00512">
    <property type="entry name" value="HisKA"/>
    <property type="match status" value="1"/>
</dbReference>
<dbReference type="Pfam" id="PF00072">
    <property type="entry name" value="Response_reg"/>
    <property type="match status" value="1"/>
</dbReference>
<comment type="catalytic activity">
    <reaction evidence="1">
        <text>ATP + protein L-histidine = ADP + protein N-phospho-L-histidine.</text>
        <dbReference type="EC" id="2.7.13.3"/>
    </reaction>
</comment>